<feature type="region of interest" description="Disordered" evidence="1">
    <location>
        <begin position="22"/>
        <end position="69"/>
    </location>
</feature>
<gene>
    <name evidence="2" type="ORF">M440DRAFT_1178122</name>
</gene>
<dbReference type="EMBL" id="KZ679128">
    <property type="protein sequence ID" value="PTB79715.1"/>
    <property type="molecule type" value="Genomic_DNA"/>
</dbReference>
<evidence type="ECO:0000313" key="2">
    <source>
        <dbReference type="EMBL" id="PTB79715.1"/>
    </source>
</evidence>
<name>A0A2T4CDU2_TRILO</name>
<sequence>MLCRALSKATACSISCTVSPERDALAQPPPLVRQQPRAPISPTPGVTFREPPITQTHQVPEEFQQPLWS</sequence>
<protein>
    <submittedName>
        <fullName evidence="2">Uncharacterized protein</fullName>
    </submittedName>
</protein>
<proteinExistence type="predicted"/>
<evidence type="ECO:0000313" key="3">
    <source>
        <dbReference type="Proteomes" id="UP000240760"/>
    </source>
</evidence>
<accession>A0A2T4CDU2</accession>
<dbReference type="Proteomes" id="UP000240760">
    <property type="component" value="Unassembled WGS sequence"/>
</dbReference>
<organism evidence="2 3">
    <name type="scientific">Trichoderma longibrachiatum ATCC 18648</name>
    <dbReference type="NCBI Taxonomy" id="983965"/>
    <lineage>
        <taxon>Eukaryota</taxon>
        <taxon>Fungi</taxon>
        <taxon>Dikarya</taxon>
        <taxon>Ascomycota</taxon>
        <taxon>Pezizomycotina</taxon>
        <taxon>Sordariomycetes</taxon>
        <taxon>Hypocreomycetidae</taxon>
        <taxon>Hypocreales</taxon>
        <taxon>Hypocreaceae</taxon>
        <taxon>Trichoderma</taxon>
    </lineage>
</organism>
<keyword evidence="3" id="KW-1185">Reference proteome</keyword>
<dbReference type="AlphaFoldDB" id="A0A2T4CDU2"/>
<reference evidence="2 3" key="1">
    <citation type="submission" date="2016-07" db="EMBL/GenBank/DDBJ databases">
        <title>Multiple horizontal gene transfer events from other fungi enriched the ability of initially mycotrophic Trichoderma (Ascomycota) to feed on dead plant biomass.</title>
        <authorList>
            <consortium name="DOE Joint Genome Institute"/>
            <person name="Aerts A."/>
            <person name="Atanasova L."/>
            <person name="Chenthamara K."/>
            <person name="Zhang J."/>
            <person name="Grujic M."/>
            <person name="Henrissat B."/>
            <person name="Kuo A."/>
            <person name="Salamov A."/>
            <person name="Lipzen A."/>
            <person name="Labutti K."/>
            <person name="Barry K."/>
            <person name="Miao Y."/>
            <person name="Rahimi M.J."/>
            <person name="Shen Q."/>
            <person name="Grigoriev I.V."/>
            <person name="Kubicek C.P."/>
            <person name="Druzhinina I.S."/>
        </authorList>
    </citation>
    <scope>NUCLEOTIDE SEQUENCE [LARGE SCALE GENOMIC DNA]</scope>
    <source>
        <strain evidence="2 3">ATCC 18648</strain>
    </source>
</reference>
<evidence type="ECO:0000256" key="1">
    <source>
        <dbReference type="SAM" id="MobiDB-lite"/>
    </source>
</evidence>